<name>A0A3R9WP75_9BACI</name>
<comment type="caution">
    <text evidence="2">The sequence shown here is derived from an EMBL/GenBank/DDBJ whole genome shotgun (WGS) entry which is preliminary data.</text>
</comment>
<feature type="transmembrane region" description="Helical" evidence="1">
    <location>
        <begin position="139"/>
        <end position="161"/>
    </location>
</feature>
<dbReference type="EMBL" id="RBVX01000035">
    <property type="protein sequence ID" value="RSL30541.1"/>
    <property type="molecule type" value="Genomic_DNA"/>
</dbReference>
<keyword evidence="3" id="KW-1185">Reference proteome</keyword>
<organism evidence="2 3">
    <name type="scientific">Salibacterium salarium</name>
    <dbReference type="NCBI Taxonomy" id="284579"/>
    <lineage>
        <taxon>Bacteria</taxon>
        <taxon>Bacillati</taxon>
        <taxon>Bacillota</taxon>
        <taxon>Bacilli</taxon>
        <taxon>Bacillales</taxon>
        <taxon>Bacillaceae</taxon>
    </lineage>
</organism>
<dbReference type="Proteomes" id="UP000275076">
    <property type="component" value="Unassembled WGS sequence"/>
</dbReference>
<accession>A0A3R9WP75</accession>
<protein>
    <submittedName>
        <fullName evidence="2">Uncharacterized protein</fullName>
    </submittedName>
</protein>
<feature type="transmembrane region" description="Helical" evidence="1">
    <location>
        <begin position="76"/>
        <end position="94"/>
    </location>
</feature>
<feature type="transmembrane region" description="Helical" evidence="1">
    <location>
        <begin position="7"/>
        <end position="30"/>
    </location>
</feature>
<evidence type="ECO:0000313" key="3">
    <source>
        <dbReference type="Proteomes" id="UP000275076"/>
    </source>
</evidence>
<gene>
    <name evidence="2" type="ORF">D7Z54_25235</name>
</gene>
<evidence type="ECO:0000313" key="2">
    <source>
        <dbReference type="EMBL" id="RSL30541.1"/>
    </source>
</evidence>
<feature type="transmembrane region" description="Helical" evidence="1">
    <location>
        <begin position="36"/>
        <end position="55"/>
    </location>
</feature>
<reference evidence="2 3" key="1">
    <citation type="submission" date="2018-10" db="EMBL/GenBank/DDBJ databases">
        <title>Draft genome sequence of Bacillus salarius IM0101, isolated from a hypersaline soil in Inner Mongolia, China.</title>
        <authorList>
            <person name="Yamprayoonswat W."/>
            <person name="Boonvisut S."/>
            <person name="Jumpathong W."/>
            <person name="Sittihan S."/>
            <person name="Ruangsuj P."/>
            <person name="Wanthongcharoen S."/>
            <person name="Thongpramul N."/>
            <person name="Pimmason S."/>
            <person name="Yu B."/>
            <person name="Yasawong M."/>
        </authorList>
    </citation>
    <scope>NUCLEOTIDE SEQUENCE [LARGE SCALE GENOMIC DNA]</scope>
    <source>
        <strain evidence="2 3">IM0101</strain>
    </source>
</reference>
<evidence type="ECO:0000256" key="1">
    <source>
        <dbReference type="SAM" id="Phobius"/>
    </source>
</evidence>
<proteinExistence type="predicted"/>
<keyword evidence="1" id="KW-0812">Transmembrane</keyword>
<feature type="transmembrane region" description="Helical" evidence="1">
    <location>
        <begin position="106"/>
        <end position="127"/>
    </location>
</feature>
<keyword evidence="1" id="KW-1133">Transmembrane helix</keyword>
<dbReference type="AlphaFoldDB" id="A0A3R9WP75"/>
<sequence length="166" mass="19343">MKNTLVHAGYFIILIVLSIFSFFFIFGSGFVGDLNASVFVFLSILSMMWVSSYTWSVLRIESSSAEVNHTTRIKNWYFVSIHLAGTCTVFSLFLSTMFPTPPFQLGYPWIFIGTPLVMFIIWLSLFYRYAKYKNKPYHSMMSFVLLFLSLLYSYQVCSLYMNQLFS</sequence>
<keyword evidence="1" id="KW-0472">Membrane</keyword>